<evidence type="ECO:0008006" key="5">
    <source>
        <dbReference type="Google" id="ProtNLM"/>
    </source>
</evidence>
<dbReference type="GO" id="GO:0007131">
    <property type="term" value="P:reciprocal meiotic recombination"/>
    <property type="evidence" value="ECO:0007669"/>
    <property type="project" value="TreeGrafter"/>
</dbReference>
<dbReference type="PANTHER" id="PTHR23160:SF20">
    <property type="entry name" value="OS02G0439200 PROTEIN"/>
    <property type="match status" value="1"/>
</dbReference>
<keyword evidence="1 2" id="KW-0175">Coiled coil</keyword>
<reference evidence="3" key="1">
    <citation type="submission" date="2023-05" db="EMBL/GenBank/DDBJ databases">
        <authorList>
            <person name="Huff M."/>
        </authorList>
    </citation>
    <scope>NUCLEOTIDE SEQUENCE</scope>
</reference>
<feature type="coiled-coil region" evidence="2">
    <location>
        <begin position="59"/>
        <end position="100"/>
    </location>
</feature>
<evidence type="ECO:0000256" key="1">
    <source>
        <dbReference type="ARBA" id="ARBA00023054"/>
    </source>
</evidence>
<proteinExistence type="predicted"/>
<sequence>MVESYAYNLVEKLQKRAHELEVQAEEAKKLERSALESMESVTKQLEGSNDSLHDAEFEITSFKEKVRLLEITIRKQEEDLEESEYNLELAKEEASQTVKKVEYHVSELETIKEERI</sequence>
<keyword evidence="4" id="KW-1185">Reference proteome</keyword>
<dbReference type="EMBL" id="OU503037">
    <property type="protein sequence ID" value="CAI9757116.1"/>
    <property type="molecule type" value="Genomic_DNA"/>
</dbReference>
<gene>
    <name evidence="3" type="ORF">FPE_LOCUS4546</name>
</gene>
<dbReference type="AlphaFoldDB" id="A0AAD1YVU3"/>
<evidence type="ECO:0000313" key="3">
    <source>
        <dbReference type="EMBL" id="CAI9757116.1"/>
    </source>
</evidence>
<name>A0AAD1YVU3_9LAMI</name>
<protein>
    <recommendedName>
        <fullName evidence="5">Tropomyosin</fullName>
    </recommendedName>
</protein>
<dbReference type="PANTHER" id="PTHR23160">
    <property type="entry name" value="SYNAPTONEMAL COMPLEX PROTEIN-RELATED"/>
    <property type="match status" value="1"/>
</dbReference>
<organism evidence="3 4">
    <name type="scientific">Fraxinus pennsylvanica</name>
    <dbReference type="NCBI Taxonomy" id="56036"/>
    <lineage>
        <taxon>Eukaryota</taxon>
        <taxon>Viridiplantae</taxon>
        <taxon>Streptophyta</taxon>
        <taxon>Embryophyta</taxon>
        <taxon>Tracheophyta</taxon>
        <taxon>Spermatophyta</taxon>
        <taxon>Magnoliopsida</taxon>
        <taxon>eudicotyledons</taxon>
        <taxon>Gunneridae</taxon>
        <taxon>Pentapetalae</taxon>
        <taxon>asterids</taxon>
        <taxon>lamiids</taxon>
        <taxon>Lamiales</taxon>
        <taxon>Oleaceae</taxon>
        <taxon>Oleeae</taxon>
        <taxon>Fraxinus</taxon>
    </lineage>
</organism>
<accession>A0AAD1YVU3</accession>
<dbReference type="Proteomes" id="UP000834106">
    <property type="component" value="Chromosome 2"/>
</dbReference>
<evidence type="ECO:0000313" key="4">
    <source>
        <dbReference type="Proteomes" id="UP000834106"/>
    </source>
</evidence>
<evidence type="ECO:0000256" key="2">
    <source>
        <dbReference type="SAM" id="Coils"/>
    </source>
</evidence>